<evidence type="ECO:0000256" key="1">
    <source>
        <dbReference type="SAM" id="MobiDB-lite"/>
    </source>
</evidence>
<evidence type="ECO:0000313" key="2">
    <source>
        <dbReference type="EMBL" id="QJA44869.1"/>
    </source>
</evidence>
<organism evidence="2">
    <name type="scientific">viral metagenome</name>
    <dbReference type="NCBI Taxonomy" id="1070528"/>
    <lineage>
        <taxon>unclassified sequences</taxon>
        <taxon>metagenomes</taxon>
        <taxon>organismal metagenomes</taxon>
    </lineage>
</organism>
<feature type="region of interest" description="Disordered" evidence="1">
    <location>
        <begin position="669"/>
        <end position="718"/>
    </location>
</feature>
<feature type="compositionally biased region" description="Pro residues" evidence="1">
    <location>
        <begin position="689"/>
        <end position="708"/>
    </location>
</feature>
<dbReference type="AlphaFoldDB" id="A0A6H1ZBN2"/>
<dbReference type="EMBL" id="MT143982">
    <property type="protein sequence ID" value="QJA44869.1"/>
    <property type="molecule type" value="Genomic_DNA"/>
</dbReference>
<dbReference type="Pfam" id="PF16510">
    <property type="entry name" value="P22_portal"/>
    <property type="match status" value="1"/>
</dbReference>
<protein>
    <recommendedName>
        <fullName evidence="3">Portal protein</fullName>
    </recommendedName>
</protein>
<dbReference type="InterPro" id="IPR032427">
    <property type="entry name" value="P22_portal"/>
</dbReference>
<evidence type="ECO:0008006" key="3">
    <source>
        <dbReference type="Google" id="ProtNLM"/>
    </source>
</evidence>
<accession>A0A6H1ZBN2</accession>
<proteinExistence type="predicted"/>
<gene>
    <name evidence="2" type="ORF">TM448A00161_0016</name>
</gene>
<name>A0A6H1ZBN2_9ZZZZ</name>
<reference evidence="2" key="1">
    <citation type="submission" date="2020-03" db="EMBL/GenBank/DDBJ databases">
        <title>The deep terrestrial virosphere.</title>
        <authorList>
            <person name="Holmfeldt K."/>
            <person name="Nilsson E."/>
            <person name="Simone D."/>
            <person name="Lopez-Fernandez M."/>
            <person name="Wu X."/>
            <person name="de Brujin I."/>
            <person name="Lundin D."/>
            <person name="Andersson A."/>
            <person name="Bertilsson S."/>
            <person name="Dopson M."/>
        </authorList>
    </citation>
    <scope>NUCLEOTIDE SEQUENCE</scope>
    <source>
        <strain evidence="2">TM448A00161</strain>
    </source>
</reference>
<sequence>MVASVAQYLPRSQDRDRLPKDGGQEIVAEVDDRLRHGLTLATPWISQAHTAYRYYKSDQYKTRASRKDRNRIRLVANFIRRDVDMIVSEILDGSPVVNPLGRNPRYYELGRQLLQILDWTRDEEETWDTQLERVITSCIHIGEGVLFEGWNQQADRGKGRPACVQIDSRMVLWDEYATDPQRDDAAWVLWISYELISNIEANYPQIAGRVAPETYEAYSPLYGGSQESARPSRLLDPARRLKERAWIKRQWSKTSRYEKNYYYVDTGEPAMVYRQGDDGEVVEEPLTSTHFKDLTPEEQDAVTYKRDLVTELWEDVIVNDTLVEHHLSPFDASRGGHGHYPFAFFQYETLPDEPRARGEISFLTATQDIHNEVITQLLEQLFLNNVGYWHIFKGSLPPEERSKFDRIFDDPHQVVESFQGVSPPTHQGISPGGMQAFSSVIPVIKDIADKTSGIQDVDRGQLPGNIQSGRAIRALQAKSSRLSLKVKRHVESGLRRATLLRLHNILQFMRGPRVLEVTDPMKQSEGKLLYLGWSEGELVDHYRLQPGKDEAGEETWVDPYGHPAELMVLNDEVAEDIIFERVKLTLDTGQEANRLERMDQAEMVLGTVGAAAIPWAAKQLDWSNADELVAAIEKRDEIAQTMQMAEQFRQQTGMSLQDAMQVVLRSLQPQSGAPEEGVPGTASAMVASGPPPPGAPPPGAVPVTPRRPVPTEEEGVPV</sequence>